<dbReference type="OrthoDB" id="5401396at2759"/>
<name>K1WWP9_MARBU</name>
<feature type="signal peptide" evidence="1">
    <location>
        <begin position="1"/>
        <end position="20"/>
    </location>
</feature>
<organism evidence="2 3">
    <name type="scientific">Marssonina brunnea f. sp. multigermtubi (strain MB_m1)</name>
    <name type="common">Marssonina leaf spot fungus</name>
    <dbReference type="NCBI Taxonomy" id="1072389"/>
    <lineage>
        <taxon>Eukaryota</taxon>
        <taxon>Fungi</taxon>
        <taxon>Dikarya</taxon>
        <taxon>Ascomycota</taxon>
        <taxon>Pezizomycotina</taxon>
        <taxon>Leotiomycetes</taxon>
        <taxon>Helotiales</taxon>
        <taxon>Drepanopezizaceae</taxon>
        <taxon>Drepanopeziza</taxon>
    </lineage>
</organism>
<dbReference type="InParanoid" id="K1WWP9"/>
<sequence length="157" mass="16948">MISINAIVAAAILAASVVTAAPAAELIAVAPADALAPRAERTIKLCVHRRWFSCVNDAPAPPNSCGQTPLLKPPSFFFSLQETQADQIQENMNYMSGGDMTDAVSSLDTRGFKCTFFVDAHCQTESGSFEFTGSLGNLKKHTGLEYYQDKISSYMCQ</sequence>
<feature type="chain" id="PRO_5003855018" evidence="1">
    <location>
        <begin position="21"/>
        <end position="157"/>
    </location>
</feature>
<evidence type="ECO:0000313" key="3">
    <source>
        <dbReference type="Proteomes" id="UP000006753"/>
    </source>
</evidence>
<dbReference type="EMBL" id="JH921451">
    <property type="protein sequence ID" value="EKD13103.1"/>
    <property type="molecule type" value="Genomic_DNA"/>
</dbReference>
<dbReference type="KEGG" id="mbe:MBM_08546"/>
<keyword evidence="1" id="KW-0732">Signal</keyword>
<dbReference type="AlphaFoldDB" id="K1WWP9"/>
<dbReference type="Proteomes" id="UP000006753">
    <property type="component" value="Unassembled WGS sequence"/>
</dbReference>
<dbReference type="HOGENOM" id="CLU_1678288_0_0_1"/>
<reference evidence="2 3" key="1">
    <citation type="journal article" date="2012" name="BMC Genomics">
        <title>Sequencing the genome of Marssonina brunnea reveals fungus-poplar co-evolution.</title>
        <authorList>
            <person name="Zhu S."/>
            <person name="Cao Y.-Z."/>
            <person name="Jiang C."/>
            <person name="Tan B.-Y."/>
            <person name="Wang Z."/>
            <person name="Feng S."/>
            <person name="Zhang L."/>
            <person name="Su X.-H."/>
            <person name="Brejova B."/>
            <person name="Vinar T."/>
            <person name="Xu M."/>
            <person name="Wang M.-X."/>
            <person name="Zhang S.-G."/>
            <person name="Huang M.-R."/>
            <person name="Wu R."/>
            <person name="Zhou Y."/>
        </authorList>
    </citation>
    <scope>NUCLEOTIDE SEQUENCE [LARGE SCALE GENOMIC DNA]</scope>
    <source>
        <strain evidence="2 3">MB_m1</strain>
    </source>
</reference>
<protein>
    <submittedName>
        <fullName evidence="2">Uncharacterized protein</fullName>
    </submittedName>
</protein>
<evidence type="ECO:0000256" key="1">
    <source>
        <dbReference type="SAM" id="SignalP"/>
    </source>
</evidence>
<accession>K1WWP9</accession>
<evidence type="ECO:0000313" key="2">
    <source>
        <dbReference type="EMBL" id="EKD13103.1"/>
    </source>
</evidence>
<gene>
    <name evidence="2" type="ORF">MBM_08546</name>
</gene>
<proteinExistence type="predicted"/>
<keyword evidence="3" id="KW-1185">Reference proteome</keyword>